<evidence type="ECO:0000313" key="2">
    <source>
        <dbReference type="EMBL" id="BBO35429.1"/>
    </source>
</evidence>
<feature type="region of interest" description="Disordered" evidence="1">
    <location>
        <begin position="13"/>
        <end position="45"/>
    </location>
</feature>
<dbReference type="AlphaFoldDB" id="A0A5K7XPR1"/>
<gene>
    <name evidence="2" type="ORF">PLANPX_5041</name>
</gene>
<feature type="compositionally biased region" description="Basic and acidic residues" evidence="1">
    <location>
        <begin position="22"/>
        <end position="33"/>
    </location>
</feature>
<organism evidence="2 3">
    <name type="scientific">Lacipirellula parvula</name>
    <dbReference type="NCBI Taxonomy" id="2650471"/>
    <lineage>
        <taxon>Bacteria</taxon>
        <taxon>Pseudomonadati</taxon>
        <taxon>Planctomycetota</taxon>
        <taxon>Planctomycetia</taxon>
        <taxon>Pirellulales</taxon>
        <taxon>Lacipirellulaceae</taxon>
        <taxon>Lacipirellula</taxon>
    </lineage>
</organism>
<reference evidence="3" key="1">
    <citation type="submission" date="2019-10" db="EMBL/GenBank/DDBJ databases">
        <title>Lacipirellula parvula gen. nov., sp. nov., representing a lineage of planctomycetes widespread in freshwater anoxic habitats, and description of the family Lacipirellulaceae.</title>
        <authorList>
            <person name="Dedysh S.N."/>
            <person name="Kulichevskaya I.S."/>
            <person name="Beletsky A.V."/>
            <person name="Rakitin A.L."/>
            <person name="Mardanov A.V."/>
            <person name="Ivanova A.A."/>
            <person name="Saltykova V.X."/>
            <person name="Rijpstra W.I.C."/>
            <person name="Sinninghe Damste J.S."/>
            <person name="Ravin N.V."/>
        </authorList>
    </citation>
    <scope>NUCLEOTIDE SEQUENCE [LARGE SCALE GENOMIC DNA]</scope>
    <source>
        <strain evidence="3">PX69</strain>
    </source>
</reference>
<name>A0A5K7XPR1_9BACT</name>
<evidence type="ECO:0000256" key="1">
    <source>
        <dbReference type="SAM" id="MobiDB-lite"/>
    </source>
</evidence>
<sequence length="45" mass="5219">MIVGRFTHSAMIDQPGLFQTERINRQGRQERQGNAKNFGTADERR</sequence>
<evidence type="ECO:0000313" key="3">
    <source>
        <dbReference type="Proteomes" id="UP000326837"/>
    </source>
</evidence>
<protein>
    <submittedName>
        <fullName evidence="2">Uncharacterized protein</fullName>
    </submittedName>
</protein>
<dbReference type="EMBL" id="AP021861">
    <property type="protein sequence ID" value="BBO35429.1"/>
    <property type="molecule type" value="Genomic_DNA"/>
</dbReference>
<dbReference type="KEGG" id="lpav:PLANPX_5041"/>
<accession>A0A5K7XPR1</accession>
<dbReference type="Proteomes" id="UP000326837">
    <property type="component" value="Chromosome"/>
</dbReference>
<keyword evidence="3" id="KW-1185">Reference proteome</keyword>
<proteinExistence type="predicted"/>